<keyword evidence="3" id="KW-1185">Reference proteome</keyword>
<protein>
    <submittedName>
        <fullName evidence="2">Uncharacterized protein</fullName>
    </submittedName>
</protein>
<comment type="caution">
    <text evidence="2">The sequence shown here is derived from an EMBL/GenBank/DDBJ whole genome shotgun (WGS) entry which is preliminary data.</text>
</comment>
<dbReference type="AlphaFoldDB" id="A0A1D3D7D4"/>
<proteinExistence type="predicted"/>
<evidence type="ECO:0000313" key="3">
    <source>
        <dbReference type="Proteomes" id="UP000095192"/>
    </source>
</evidence>
<sequence length="227" mass="23617">MGWPLVLCCFQVPPMRSAAAAALRPPQGLFAFPLAAFTPVHALGLPVPAAICWYRQHRCFASEATPQAPPRVLHSAASNNADSEVPSAGYAGGSSEDTGSYSKRPPPSRRVALLAEEIVSLTQQEADAFSAEISAHLTPVAAGAVCRPSRPAASRRGPPTPVCPFPHPLALFLGSSPVGVFGVREHTSLPLWCALILSGRTLASETEPKAAADPKPAASGEALREAS</sequence>
<dbReference type="InParanoid" id="A0A1D3D7D4"/>
<gene>
    <name evidence="2" type="ORF">cyc_03217</name>
</gene>
<reference evidence="2 3" key="1">
    <citation type="journal article" date="2016" name="BMC Genomics">
        <title>Comparative genomics reveals Cyclospora cayetanensis possesses coccidia-like metabolism and invasion components but unique surface antigens.</title>
        <authorList>
            <person name="Liu S."/>
            <person name="Wang L."/>
            <person name="Zheng H."/>
            <person name="Xu Z."/>
            <person name="Roellig D.M."/>
            <person name="Li N."/>
            <person name="Frace M.A."/>
            <person name="Tang K."/>
            <person name="Arrowood M.J."/>
            <person name="Moss D.M."/>
            <person name="Zhang L."/>
            <person name="Feng Y."/>
            <person name="Xiao L."/>
        </authorList>
    </citation>
    <scope>NUCLEOTIDE SEQUENCE [LARGE SCALE GENOMIC DNA]</scope>
    <source>
        <strain evidence="2 3">CHN_HEN01</strain>
    </source>
</reference>
<evidence type="ECO:0000256" key="1">
    <source>
        <dbReference type="SAM" id="MobiDB-lite"/>
    </source>
</evidence>
<dbReference type="Proteomes" id="UP000095192">
    <property type="component" value="Unassembled WGS sequence"/>
</dbReference>
<accession>A0A1D3D7D4</accession>
<organism evidence="2 3">
    <name type="scientific">Cyclospora cayetanensis</name>
    <dbReference type="NCBI Taxonomy" id="88456"/>
    <lineage>
        <taxon>Eukaryota</taxon>
        <taxon>Sar</taxon>
        <taxon>Alveolata</taxon>
        <taxon>Apicomplexa</taxon>
        <taxon>Conoidasida</taxon>
        <taxon>Coccidia</taxon>
        <taxon>Eucoccidiorida</taxon>
        <taxon>Eimeriorina</taxon>
        <taxon>Eimeriidae</taxon>
        <taxon>Cyclospora</taxon>
    </lineage>
</organism>
<feature type="region of interest" description="Disordered" evidence="1">
    <location>
        <begin position="81"/>
        <end position="107"/>
    </location>
</feature>
<feature type="region of interest" description="Disordered" evidence="1">
    <location>
        <begin position="204"/>
        <end position="227"/>
    </location>
</feature>
<evidence type="ECO:0000313" key="2">
    <source>
        <dbReference type="EMBL" id="OEH79361.1"/>
    </source>
</evidence>
<name>A0A1D3D7D4_9EIME</name>
<dbReference type="EMBL" id="JROU02000416">
    <property type="protein sequence ID" value="OEH79361.1"/>
    <property type="molecule type" value="Genomic_DNA"/>
</dbReference>
<dbReference type="VEuPathDB" id="ToxoDB:cyc_03217"/>